<dbReference type="EMBL" id="VSRR010015557">
    <property type="protein sequence ID" value="MPC58310.1"/>
    <property type="molecule type" value="Genomic_DNA"/>
</dbReference>
<dbReference type="AlphaFoldDB" id="A0A5B7GDC0"/>
<evidence type="ECO:0000313" key="3">
    <source>
        <dbReference type="Proteomes" id="UP000324222"/>
    </source>
</evidence>
<proteinExistence type="predicted"/>
<feature type="compositionally biased region" description="Polar residues" evidence="1">
    <location>
        <begin position="48"/>
        <end position="57"/>
    </location>
</feature>
<feature type="region of interest" description="Disordered" evidence="1">
    <location>
        <begin position="44"/>
        <end position="66"/>
    </location>
</feature>
<sequence length="86" mass="9931">MSKVVALDQLSERNLRAKHYRCVVMRFLFGEFWILPVLMIPDAAPSRHGSTCSTTESNEYREESGDELELSLQKIDAEKRRQVVAF</sequence>
<dbReference type="Proteomes" id="UP000324222">
    <property type="component" value="Unassembled WGS sequence"/>
</dbReference>
<organism evidence="2 3">
    <name type="scientific">Portunus trituberculatus</name>
    <name type="common">Swimming crab</name>
    <name type="synonym">Neptunus trituberculatus</name>
    <dbReference type="NCBI Taxonomy" id="210409"/>
    <lineage>
        <taxon>Eukaryota</taxon>
        <taxon>Metazoa</taxon>
        <taxon>Ecdysozoa</taxon>
        <taxon>Arthropoda</taxon>
        <taxon>Crustacea</taxon>
        <taxon>Multicrustacea</taxon>
        <taxon>Malacostraca</taxon>
        <taxon>Eumalacostraca</taxon>
        <taxon>Eucarida</taxon>
        <taxon>Decapoda</taxon>
        <taxon>Pleocyemata</taxon>
        <taxon>Brachyura</taxon>
        <taxon>Eubrachyura</taxon>
        <taxon>Portunoidea</taxon>
        <taxon>Portunidae</taxon>
        <taxon>Portuninae</taxon>
        <taxon>Portunus</taxon>
    </lineage>
</organism>
<name>A0A5B7GDC0_PORTR</name>
<keyword evidence="3" id="KW-1185">Reference proteome</keyword>
<evidence type="ECO:0000313" key="2">
    <source>
        <dbReference type="EMBL" id="MPC58310.1"/>
    </source>
</evidence>
<comment type="caution">
    <text evidence="2">The sequence shown here is derived from an EMBL/GenBank/DDBJ whole genome shotgun (WGS) entry which is preliminary data.</text>
</comment>
<accession>A0A5B7GDC0</accession>
<evidence type="ECO:0000256" key="1">
    <source>
        <dbReference type="SAM" id="MobiDB-lite"/>
    </source>
</evidence>
<protein>
    <submittedName>
        <fullName evidence="2">Uncharacterized protein</fullName>
    </submittedName>
</protein>
<reference evidence="2 3" key="1">
    <citation type="submission" date="2019-05" db="EMBL/GenBank/DDBJ databases">
        <title>Another draft genome of Portunus trituberculatus and its Hox gene families provides insights of decapod evolution.</title>
        <authorList>
            <person name="Jeong J.-H."/>
            <person name="Song I."/>
            <person name="Kim S."/>
            <person name="Choi T."/>
            <person name="Kim D."/>
            <person name="Ryu S."/>
            <person name="Kim W."/>
        </authorList>
    </citation>
    <scope>NUCLEOTIDE SEQUENCE [LARGE SCALE GENOMIC DNA]</scope>
    <source>
        <tissue evidence="2">Muscle</tissue>
    </source>
</reference>
<gene>
    <name evidence="2" type="ORF">E2C01_052308</name>
</gene>